<evidence type="ECO:0000256" key="1">
    <source>
        <dbReference type="SAM" id="Phobius"/>
    </source>
</evidence>
<gene>
    <name evidence="2" type="ORF">PBNK65E_000166700</name>
    <name evidence="3" type="ORF">PBSP11RLL_000166000</name>
</gene>
<reference evidence="2 5" key="1">
    <citation type="submission" date="2016-05" db="EMBL/GenBank/DDBJ databases">
        <authorList>
            <consortium name="Pathogen Informatics"/>
        </authorList>
    </citation>
    <scope>NUCLEOTIDE SEQUENCE [LARGE SCALE GENOMIC DNA]</scope>
    <source>
        <strain evidence="2 5">NK65e</strain>
        <strain evidence="3 4">SP11 RLL</strain>
    </source>
</reference>
<accession>A0A1D3PZ17</accession>
<keyword evidence="1" id="KW-0812">Transmembrane</keyword>
<dbReference type="OMA" id="RNFFHNQ"/>
<protein>
    <submittedName>
        <fullName evidence="2">Uncharacterized protein</fullName>
    </submittedName>
</protein>
<dbReference type="Proteomes" id="UP000220214">
    <property type="component" value="Chromosome 8"/>
</dbReference>
<evidence type="ECO:0000313" key="2">
    <source>
        <dbReference type="EMBL" id="SCN24761.1"/>
    </source>
</evidence>
<dbReference type="EMBL" id="LT614634">
    <property type="protein sequence ID" value="SCN24761.1"/>
    <property type="molecule type" value="Genomic_DNA"/>
</dbReference>
<evidence type="ECO:0000313" key="5">
    <source>
        <dbReference type="Proteomes" id="UP000220214"/>
    </source>
</evidence>
<organism evidence="2 5">
    <name type="scientific">Plasmodium berghei</name>
    <dbReference type="NCBI Taxonomy" id="5821"/>
    <lineage>
        <taxon>Eukaryota</taxon>
        <taxon>Sar</taxon>
        <taxon>Alveolata</taxon>
        <taxon>Apicomplexa</taxon>
        <taxon>Aconoidasida</taxon>
        <taxon>Haemosporida</taxon>
        <taxon>Plasmodiidae</taxon>
        <taxon>Plasmodium</taxon>
        <taxon>Plasmodium (Vinckeia)</taxon>
    </lineage>
</organism>
<dbReference type="AlphaFoldDB" id="A0A1D3PZ17"/>
<feature type="transmembrane region" description="Helical" evidence="1">
    <location>
        <begin position="7"/>
        <end position="27"/>
    </location>
</feature>
<keyword evidence="1" id="KW-1133">Transmembrane helix</keyword>
<dbReference type="VEuPathDB" id="PlasmoDB:PBANKA_0830600"/>
<name>A0A1D3PZ17_PLABE</name>
<sequence length="166" mass="19465">MIKMKNIKLVFVLIPFIYYWGVSYAYINNKGNGGSIMNYNYKNAFNEKKELWNKFIKKTKRQYLNSNINISNIGPGFKKVFDSKFLFDSNWKSHKDLIIRKLKGLRTTNSNNTVKTVAIIVASCITVITVMHSMIILRNFFHNQYKDISKQEEMLLGRSENPHIEI</sequence>
<evidence type="ECO:0000313" key="4">
    <source>
        <dbReference type="Proteomes" id="UP000219974"/>
    </source>
</evidence>
<keyword evidence="1" id="KW-0472">Membrane</keyword>
<evidence type="ECO:0000313" key="3">
    <source>
        <dbReference type="EMBL" id="SCO59893.1"/>
    </source>
</evidence>
<dbReference type="Proteomes" id="UP000219974">
    <property type="component" value="Chromosome 8"/>
</dbReference>
<proteinExistence type="predicted"/>
<feature type="transmembrane region" description="Helical" evidence="1">
    <location>
        <begin position="117"/>
        <end position="141"/>
    </location>
</feature>
<dbReference type="EMBL" id="LT608272">
    <property type="protein sequence ID" value="SCO59893.1"/>
    <property type="molecule type" value="Genomic_DNA"/>
</dbReference>